<dbReference type="GO" id="GO:0006564">
    <property type="term" value="P:L-serine biosynthetic process"/>
    <property type="evidence" value="ECO:0007669"/>
    <property type="project" value="TreeGrafter"/>
</dbReference>
<dbReference type="InterPro" id="IPR000836">
    <property type="entry name" value="PRTase_dom"/>
</dbReference>
<dbReference type="SUPFAM" id="SSF53271">
    <property type="entry name" value="PRTase-like"/>
    <property type="match status" value="1"/>
</dbReference>
<dbReference type="Pfam" id="PF13207">
    <property type="entry name" value="AAA_17"/>
    <property type="match status" value="1"/>
</dbReference>
<evidence type="ECO:0000256" key="1">
    <source>
        <dbReference type="SAM" id="MobiDB-lite"/>
    </source>
</evidence>
<dbReference type="SUPFAM" id="SSF52540">
    <property type="entry name" value="P-loop containing nucleoside triphosphate hydrolases"/>
    <property type="match status" value="1"/>
</dbReference>
<dbReference type="Gene3D" id="3.40.50.1000">
    <property type="entry name" value="HAD superfamily/HAD-like"/>
    <property type="match status" value="1"/>
</dbReference>
<accession>A0A8H8U6N6</accession>
<dbReference type="InterPro" id="IPR029057">
    <property type="entry name" value="PRTase-like"/>
</dbReference>
<dbReference type="InterPro" id="IPR050582">
    <property type="entry name" value="HAD-like_SerB"/>
</dbReference>
<keyword evidence="4" id="KW-1185">Reference proteome</keyword>
<dbReference type="GO" id="GO:0005737">
    <property type="term" value="C:cytoplasm"/>
    <property type="evidence" value="ECO:0007669"/>
    <property type="project" value="TreeGrafter"/>
</dbReference>
<organism evidence="3 4">
    <name type="scientific">Lachnellula occidentalis</name>
    <dbReference type="NCBI Taxonomy" id="215460"/>
    <lineage>
        <taxon>Eukaryota</taxon>
        <taxon>Fungi</taxon>
        <taxon>Dikarya</taxon>
        <taxon>Ascomycota</taxon>
        <taxon>Pezizomycotina</taxon>
        <taxon>Leotiomycetes</taxon>
        <taxon>Helotiales</taxon>
        <taxon>Lachnaceae</taxon>
        <taxon>Lachnellula</taxon>
    </lineage>
</organism>
<dbReference type="InterPro" id="IPR027417">
    <property type="entry name" value="P-loop_NTPase"/>
</dbReference>
<feature type="compositionally biased region" description="Polar residues" evidence="1">
    <location>
        <begin position="1"/>
        <end position="10"/>
    </location>
</feature>
<dbReference type="Gene3D" id="3.40.50.2020">
    <property type="match status" value="1"/>
</dbReference>
<name>A0A8H8U6N6_9HELO</name>
<reference evidence="3 4" key="1">
    <citation type="submission" date="2018-05" db="EMBL/GenBank/DDBJ databases">
        <title>Genome sequencing and assembly of the regulated plant pathogen Lachnellula willkommii and related sister species for the development of diagnostic species identification markers.</title>
        <authorList>
            <person name="Giroux E."/>
            <person name="Bilodeau G."/>
        </authorList>
    </citation>
    <scope>NUCLEOTIDE SEQUENCE [LARGE SCALE GENOMIC DNA]</scope>
    <source>
        <strain evidence="3 4">CBS 160.35</strain>
    </source>
</reference>
<proteinExistence type="predicted"/>
<dbReference type="SUPFAM" id="SSF56784">
    <property type="entry name" value="HAD-like"/>
    <property type="match status" value="1"/>
</dbReference>
<feature type="region of interest" description="Disordered" evidence="1">
    <location>
        <begin position="1"/>
        <end position="26"/>
    </location>
</feature>
<dbReference type="EMBL" id="QGMI01000873">
    <property type="protein sequence ID" value="TVY36103.1"/>
    <property type="molecule type" value="Genomic_DNA"/>
</dbReference>
<dbReference type="Proteomes" id="UP000443090">
    <property type="component" value="Unassembled WGS sequence"/>
</dbReference>
<protein>
    <recommendedName>
        <fullName evidence="2">Phosphoribosyltransferase domain-containing protein</fullName>
    </recommendedName>
</protein>
<comment type="caution">
    <text evidence="3">The sequence shown here is derived from an EMBL/GenBank/DDBJ whole genome shotgun (WGS) entry which is preliminary data.</text>
</comment>
<dbReference type="Pfam" id="PF12710">
    <property type="entry name" value="HAD"/>
    <property type="match status" value="1"/>
</dbReference>
<dbReference type="Gene3D" id="3.40.50.300">
    <property type="entry name" value="P-loop containing nucleotide triphosphate hydrolases"/>
    <property type="match status" value="1"/>
</dbReference>
<feature type="domain" description="Phosphoribosyltransferase" evidence="2">
    <location>
        <begin position="456"/>
        <end position="647"/>
    </location>
</feature>
<evidence type="ECO:0000313" key="3">
    <source>
        <dbReference type="EMBL" id="TVY36103.1"/>
    </source>
</evidence>
<dbReference type="Pfam" id="PF14681">
    <property type="entry name" value="UPRTase"/>
    <property type="match status" value="1"/>
</dbReference>
<sequence length="651" mass="71074">MSTNKSESSSNANPAPTPPPNATVTAAAPIPTNEAVSIPKPTVIGIYGIQGSGKTHLLRQLRLSLGSEKFAYHDGSAMITELVPGGFSAFKKLDEAGKKCARELAIETIGKRAAESGKVALVAGHLMFWAEGEGKGDVVWTDADSRTYSQVVFLDVPAVLIHERAREIRGFGGRADGEREQLRALCRERDILFTVVSEDARTPRLLRGVLPLVRDFQEHDEKLNLSRAESKLDEAFLAGHAARLDTPTTPFPKATLLYEEAANDQDFEALCQEVASAVVMYPEFVSLLRQTAKQNHIGAVIVTCGLRRVWEIVLERNGLSQAAKVIGGGRIADGFVVTDVVKADLVTRLQDIHQVYVWAFGDGPLDLKMLGAANEAIVVVGEQTRSQSMEEKLGYAIDTEDLDARQVVLPSTASPRLDVGKLPLVNLTEQSFLDSILRRRAPRATIRTFAATNKGAEKLLATQSRDATFTGPALREVHQRIGQYLAVEFLTEIIGVEPYDIPHVQGHMTDGYRLLDEEKTTIVTLMRGGEPLALGVNDVFPLAMFVHANKPADVKAHHVQGQRTLILVDSVINSGNTIVDFVQHVRDQLHSTIRIVVVTNVAQVRSIGTMAHQLSADESFDLVALRLSENKFTGTKNVDTGNRLFNTTHLA</sequence>
<gene>
    <name evidence="3" type="ORF">LOCC1_G007561</name>
</gene>
<dbReference type="GO" id="GO:0036424">
    <property type="term" value="F:L-phosphoserine phosphatase activity"/>
    <property type="evidence" value="ECO:0007669"/>
    <property type="project" value="TreeGrafter"/>
</dbReference>
<dbReference type="AlphaFoldDB" id="A0A8H8U6N6"/>
<dbReference type="CDD" id="cd06223">
    <property type="entry name" value="PRTases_typeI"/>
    <property type="match status" value="1"/>
</dbReference>
<evidence type="ECO:0000259" key="2">
    <source>
        <dbReference type="Pfam" id="PF14681"/>
    </source>
</evidence>
<evidence type="ECO:0000313" key="4">
    <source>
        <dbReference type="Proteomes" id="UP000443090"/>
    </source>
</evidence>
<dbReference type="InterPro" id="IPR036412">
    <property type="entry name" value="HAD-like_sf"/>
</dbReference>
<dbReference type="GO" id="GO:0000287">
    <property type="term" value="F:magnesium ion binding"/>
    <property type="evidence" value="ECO:0007669"/>
    <property type="project" value="TreeGrafter"/>
</dbReference>
<dbReference type="OrthoDB" id="5416609at2759"/>
<dbReference type="InterPro" id="IPR023214">
    <property type="entry name" value="HAD_sf"/>
</dbReference>
<dbReference type="PANTHER" id="PTHR43344:SF20">
    <property type="entry name" value="URACIL PHOSPHORIBOSYLTRANSFERASE"/>
    <property type="match status" value="1"/>
</dbReference>
<dbReference type="PANTHER" id="PTHR43344">
    <property type="entry name" value="PHOSPHOSERINE PHOSPHATASE"/>
    <property type="match status" value="1"/>
</dbReference>